<dbReference type="PANTHER" id="PTHR11364">
    <property type="entry name" value="THIOSULFATE SULFERTANSFERASE"/>
    <property type="match status" value="1"/>
</dbReference>
<dbReference type="InterPro" id="IPR001763">
    <property type="entry name" value="Rhodanese-like_dom"/>
</dbReference>
<evidence type="ECO:0000256" key="1">
    <source>
        <dbReference type="ARBA" id="ARBA00022679"/>
    </source>
</evidence>
<comment type="caution">
    <text evidence="4">The sequence shown here is derived from an EMBL/GenBank/DDBJ whole genome shotgun (WGS) entry which is preliminary data.</text>
</comment>
<dbReference type="SUPFAM" id="SSF52821">
    <property type="entry name" value="Rhodanese/Cell cycle control phosphatase"/>
    <property type="match status" value="2"/>
</dbReference>
<evidence type="ECO:0000259" key="3">
    <source>
        <dbReference type="PROSITE" id="PS50206"/>
    </source>
</evidence>
<evidence type="ECO:0000313" key="4">
    <source>
        <dbReference type="EMBL" id="TNV77000.1"/>
    </source>
</evidence>
<keyword evidence="2" id="KW-0677">Repeat</keyword>
<reference evidence="4" key="1">
    <citation type="submission" date="2019-06" db="EMBL/GenBank/DDBJ databases">
        <authorList>
            <person name="Zheng W."/>
        </authorList>
    </citation>
    <scope>NUCLEOTIDE SEQUENCE</scope>
    <source>
        <strain evidence="4">QDHG01</strain>
    </source>
</reference>
<dbReference type="InterPro" id="IPR045078">
    <property type="entry name" value="TST/MPST-like"/>
</dbReference>
<organism evidence="4 5">
    <name type="scientific">Halteria grandinella</name>
    <dbReference type="NCBI Taxonomy" id="5974"/>
    <lineage>
        <taxon>Eukaryota</taxon>
        <taxon>Sar</taxon>
        <taxon>Alveolata</taxon>
        <taxon>Ciliophora</taxon>
        <taxon>Intramacronucleata</taxon>
        <taxon>Spirotrichea</taxon>
        <taxon>Stichotrichia</taxon>
        <taxon>Sporadotrichida</taxon>
        <taxon>Halteriidae</taxon>
        <taxon>Halteria</taxon>
    </lineage>
</organism>
<accession>A0A8J8T044</accession>
<dbReference type="Proteomes" id="UP000785679">
    <property type="component" value="Unassembled WGS sequence"/>
</dbReference>
<dbReference type="OrthoDB" id="270167at2759"/>
<dbReference type="SMART" id="SM00450">
    <property type="entry name" value="RHOD"/>
    <property type="match status" value="2"/>
</dbReference>
<keyword evidence="1" id="KW-0808">Transferase</keyword>
<proteinExistence type="predicted"/>
<feature type="domain" description="Rhodanese" evidence="3">
    <location>
        <begin position="23"/>
        <end position="143"/>
    </location>
</feature>
<dbReference type="CDD" id="cd01448">
    <property type="entry name" value="TST_Repeat_1"/>
    <property type="match status" value="1"/>
</dbReference>
<dbReference type="GO" id="GO:0004792">
    <property type="term" value="F:thiosulfate-cyanide sulfurtransferase activity"/>
    <property type="evidence" value="ECO:0007669"/>
    <property type="project" value="TreeGrafter"/>
</dbReference>
<dbReference type="EMBL" id="RRYP01012606">
    <property type="protein sequence ID" value="TNV77000.1"/>
    <property type="molecule type" value="Genomic_DNA"/>
</dbReference>
<dbReference type="InterPro" id="IPR036873">
    <property type="entry name" value="Rhodanese-like_dom_sf"/>
</dbReference>
<evidence type="ECO:0000313" key="5">
    <source>
        <dbReference type="Proteomes" id="UP000785679"/>
    </source>
</evidence>
<dbReference type="PANTHER" id="PTHR11364:SF27">
    <property type="entry name" value="SULFURTRANSFERASE"/>
    <property type="match status" value="1"/>
</dbReference>
<evidence type="ECO:0000256" key="2">
    <source>
        <dbReference type="ARBA" id="ARBA00022737"/>
    </source>
</evidence>
<dbReference type="GO" id="GO:0005739">
    <property type="term" value="C:mitochondrion"/>
    <property type="evidence" value="ECO:0007669"/>
    <property type="project" value="TreeGrafter"/>
</dbReference>
<protein>
    <recommendedName>
        <fullName evidence="3">Rhodanese domain-containing protein</fullName>
    </recommendedName>
</protein>
<dbReference type="Gene3D" id="3.40.250.10">
    <property type="entry name" value="Rhodanese-like domain"/>
    <property type="match status" value="2"/>
</dbReference>
<dbReference type="PROSITE" id="PS50206">
    <property type="entry name" value="RHODANESE_3"/>
    <property type="match status" value="2"/>
</dbReference>
<dbReference type="AlphaFoldDB" id="A0A8J8T044"/>
<feature type="domain" description="Rhodanese" evidence="3">
    <location>
        <begin position="179"/>
        <end position="282"/>
    </location>
</feature>
<gene>
    <name evidence="4" type="ORF">FGO68_gene10776</name>
</gene>
<dbReference type="Pfam" id="PF00581">
    <property type="entry name" value="Rhodanese"/>
    <property type="match status" value="2"/>
</dbReference>
<sequence>MVDSKSTPVFIETDQLATLIDGGAKDLRILDSTYYFTPEEGDQVLIYKQKHIPGALFADLRYQSNSSLPYPFMIPKPEQFSDFLKLYDIIPGKTHVVIYAQQKGEPKWASRLYWVFQAYQVPNVQLLNGGLPRWEAEDRALESTPVEVGKPDDYQITLRAEAIRYFEDIRQLEQDLAEGKTDTQLLDARSAYAYSISHIPIAKSVPYTTFLNPDYTVKQPDEIKALLAEKGVDTAKPIVSSCGWGITATFNYAAFKHAGVGDVPLYDGSQAEWQARLAEEKK</sequence>
<name>A0A8J8T044_HALGN</name>
<keyword evidence="5" id="KW-1185">Reference proteome</keyword>
<dbReference type="CDD" id="cd01449">
    <property type="entry name" value="TST_Repeat_2"/>
    <property type="match status" value="1"/>
</dbReference>